<reference evidence="2 3" key="1">
    <citation type="submission" date="2019-06" db="EMBL/GenBank/DDBJ databases">
        <title>Whole genome shotgun sequence of Microbacterium testaceum NBRC 12675.</title>
        <authorList>
            <person name="Hosoyama A."/>
            <person name="Uohara A."/>
            <person name="Ohji S."/>
            <person name="Ichikawa N."/>
        </authorList>
    </citation>
    <scope>NUCLEOTIDE SEQUENCE [LARGE SCALE GENOMIC DNA]</scope>
    <source>
        <strain evidence="2 3">NBRC 12675</strain>
    </source>
</reference>
<evidence type="ECO:0000313" key="2">
    <source>
        <dbReference type="EMBL" id="GEB45708.1"/>
    </source>
</evidence>
<proteinExistence type="predicted"/>
<feature type="region of interest" description="Disordered" evidence="1">
    <location>
        <begin position="39"/>
        <end position="60"/>
    </location>
</feature>
<accession>A0A4Y3QMI0</accession>
<dbReference type="EMBL" id="BJML01000004">
    <property type="protein sequence ID" value="GEB45708.1"/>
    <property type="molecule type" value="Genomic_DNA"/>
</dbReference>
<evidence type="ECO:0000256" key="1">
    <source>
        <dbReference type="SAM" id="MobiDB-lite"/>
    </source>
</evidence>
<gene>
    <name evidence="2" type="ORF">MTE01_16530</name>
</gene>
<name>A0A4Y3QMI0_MICTE</name>
<sequence>MKDASRRSPSGPGAVDVAAFGTQKMAGIRWDRKAAGGFVRGGNHSSNFNEHAVRMAKSLP</sequence>
<protein>
    <submittedName>
        <fullName evidence="2">Uncharacterized protein</fullName>
    </submittedName>
</protein>
<comment type="caution">
    <text evidence="2">The sequence shown here is derived from an EMBL/GenBank/DDBJ whole genome shotgun (WGS) entry which is preliminary data.</text>
</comment>
<organism evidence="2 3">
    <name type="scientific">Microbacterium testaceum</name>
    <name type="common">Aureobacterium testaceum</name>
    <name type="synonym">Brevibacterium testaceum</name>
    <dbReference type="NCBI Taxonomy" id="2033"/>
    <lineage>
        <taxon>Bacteria</taxon>
        <taxon>Bacillati</taxon>
        <taxon>Actinomycetota</taxon>
        <taxon>Actinomycetes</taxon>
        <taxon>Micrococcales</taxon>
        <taxon>Microbacteriaceae</taxon>
        <taxon>Microbacterium</taxon>
    </lineage>
</organism>
<evidence type="ECO:0000313" key="3">
    <source>
        <dbReference type="Proteomes" id="UP000319525"/>
    </source>
</evidence>
<dbReference type="AlphaFoldDB" id="A0A4Y3QMI0"/>
<dbReference type="Proteomes" id="UP000319525">
    <property type="component" value="Unassembled WGS sequence"/>
</dbReference>